<accession>A0A561QSA3</accession>
<comment type="caution">
    <text evidence="1">The sequence shown here is derived from an EMBL/GenBank/DDBJ whole genome shotgun (WGS) entry which is preliminary data.</text>
</comment>
<evidence type="ECO:0000313" key="1">
    <source>
        <dbReference type="EMBL" id="TWF53244.1"/>
    </source>
</evidence>
<dbReference type="OrthoDB" id="8279679at2"/>
<dbReference type="EMBL" id="VIWP01000004">
    <property type="protein sequence ID" value="TWF53244.1"/>
    <property type="molecule type" value="Genomic_DNA"/>
</dbReference>
<keyword evidence="2" id="KW-1185">Reference proteome</keyword>
<protein>
    <submittedName>
        <fullName evidence="1">Uncharacterized protein</fullName>
    </submittedName>
</protein>
<dbReference type="RefSeq" id="WP_145638921.1">
    <property type="nucleotide sequence ID" value="NZ_VIWP01000004.1"/>
</dbReference>
<proteinExistence type="predicted"/>
<gene>
    <name evidence="1" type="ORF">FHW37_104521</name>
</gene>
<dbReference type="Proteomes" id="UP000320653">
    <property type="component" value="Unassembled WGS sequence"/>
</dbReference>
<evidence type="ECO:0000313" key="2">
    <source>
        <dbReference type="Proteomes" id="UP000320653"/>
    </source>
</evidence>
<sequence length="68" mass="7365">MSKPLGGATRTFLRRVSFAGEPLHAEPDELTLADSCLRAGFIRRAPGIGNFSITDVGQAYLDKLARCE</sequence>
<organism evidence="1 2">
    <name type="scientific">Neorhizobium alkalisoli</name>
    <dbReference type="NCBI Taxonomy" id="528178"/>
    <lineage>
        <taxon>Bacteria</taxon>
        <taxon>Pseudomonadati</taxon>
        <taxon>Pseudomonadota</taxon>
        <taxon>Alphaproteobacteria</taxon>
        <taxon>Hyphomicrobiales</taxon>
        <taxon>Rhizobiaceae</taxon>
        <taxon>Rhizobium/Agrobacterium group</taxon>
        <taxon>Neorhizobium</taxon>
    </lineage>
</organism>
<reference evidence="1 2" key="1">
    <citation type="submission" date="2019-06" db="EMBL/GenBank/DDBJ databases">
        <title>Sorghum-associated microbial communities from plants grown in Nebraska, USA.</title>
        <authorList>
            <person name="Schachtman D."/>
        </authorList>
    </citation>
    <scope>NUCLEOTIDE SEQUENCE [LARGE SCALE GENOMIC DNA]</scope>
    <source>
        <strain evidence="1 2">1225</strain>
    </source>
</reference>
<dbReference type="AlphaFoldDB" id="A0A561QSA3"/>
<name>A0A561QSA3_9HYPH</name>